<proteinExistence type="predicted"/>
<evidence type="ECO:0000313" key="3">
    <source>
        <dbReference type="EMBL" id="TDQ04373.1"/>
    </source>
</evidence>
<name>A0A4R6SMH9_LABRH</name>
<comment type="caution">
    <text evidence="3">The sequence shown here is derived from an EMBL/GenBank/DDBJ whole genome shotgun (WGS) entry which is preliminary data.</text>
</comment>
<evidence type="ECO:0000256" key="1">
    <source>
        <dbReference type="ARBA" id="ARBA00022676"/>
    </source>
</evidence>
<dbReference type="RefSeq" id="WP_133847286.1">
    <property type="nucleotide sequence ID" value="NZ_SNXZ01000001.1"/>
</dbReference>
<dbReference type="OrthoDB" id="9802525at2"/>
<dbReference type="PANTHER" id="PTHR12526:SF510">
    <property type="entry name" value="D-INOSITOL 3-PHOSPHATE GLYCOSYLTRANSFERASE"/>
    <property type="match status" value="1"/>
</dbReference>
<dbReference type="AlphaFoldDB" id="A0A4R6SMH9"/>
<dbReference type="Proteomes" id="UP000295444">
    <property type="component" value="Unassembled WGS sequence"/>
</dbReference>
<evidence type="ECO:0000256" key="2">
    <source>
        <dbReference type="ARBA" id="ARBA00022679"/>
    </source>
</evidence>
<dbReference type="CDD" id="cd03801">
    <property type="entry name" value="GT4_PimA-like"/>
    <property type="match status" value="1"/>
</dbReference>
<dbReference type="SUPFAM" id="SSF53756">
    <property type="entry name" value="UDP-Glycosyltransferase/glycogen phosphorylase"/>
    <property type="match status" value="1"/>
</dbReference>
<dbReference type="Gene3D" id="3.40.50.2000">
    <property type="entry name" value="Glycogen Phosphorylase B"/>
    <property type="match status" value="2"/>
</dbReference>
<sequence length="357" mass="37716">MRVLVVTSWFPSADWPGGAPFAVAHAKAIARHHDVRIAHLRLGGGGLPQEEHWAGLPVTRIPISPRRPGAYRVLRRMTAEADVVHSMAFSTIGVLAPLAPVIRRRWVHSEHWSGVLDPVSVSPTWQRLAVARHLLRLPKAVSAVSTPFARVVRRFTGHGVSVVPCVVDASFTASPQPATPPLRLVAVGGLVPGKRPVLAVETLASLVGDGVDARLTWVGDGPLRSAVHSRAAELGLADRVDLVGSVAPDKVADHVRAANVFFLPTAGETFLAAGAEAIACGRPVVLPRTGGFTDYVTPSNGVLADADDPASLAAAVRDAASRFAGADPEALRATVIPRFGASAVADDFDLFYRRLES</sequence>
<keyword evidence="2 3" id="KW-0808">Transferase</keyword>
<protein>
    <submittedName>
        <fullName evidence="3">Glycosyltransferase involved in cell wall biosynthesis</fullName>
    </submittedName>
</protein>
<keyword evidence="4" id="KW-1185">Reference proteome</keyword>
<keyword evidence="1" id="KW-0328">Glycosyltransferase</keyword>
<dbReference type="GO" id="GO:0016757">
    <property type="term" value="F:glycosyltransferase activity"/>
    <property type="evidence" value="ECO:0007669"/>
    <property type="project" value="UniProtKB-KW"/>
</dbReference>
<evidence type="ECO:0000313" key="4">
    <source>
        <dbReference type="Proteomes" id="UP000295444"/>
    </source>
</evidence>
<dbReference type="Pfam" id="PF13692">
    <property type="entry name" value="Glyco_trans_1_4"/>
    <property type="match status" value="1"/>
</dbReference>
<gene>
    <name evidence="3" type="ORF">EV186_101319</name>
</gene>
<dbReference type="PANTHER" id="PTHR12526">
    <property type="entry name" value="GLYCOSYLTRANSFERASE"/>
    <property type="match status" value="1"/>
</dbReference>
<accession>A0A4R6SMH9</accession>
<organism evidence="3 4">
    <name type="scientific">Labedaea rhizosphaerae</name>
    <dbReference type="NCBI Taxonomy" id="598644"/>
    <lineage>
        <taxon>Bacteria</taxon>
        <taxon>Bacillati</taxon>
        <taxon>Actinomycetota</taxon>
        <taxon>Actinomycetes</taxon>
        <taxon>Pseudonocardiales</taxon>
        <taxon>Pseudonocardiaceae</taxon>
        <taxon>Labedaea</taxon>
    </lineage>
</organism>
<dbReference type="EMBL" id="SNXZ01000001">
    <property type="protein sequence ID" value="TDQ04373.1"/>
    <property type="molecule type" value="Genomic_DNA"/>
</dbReference>
<reference evidence="3 4" key="1">
    <citation type="submission" date="2019-03" db="EMBL/GenBank/DDBJ databases">
        <title>Genomic Encyclopedia of Type Strains, Phase IV (KMG-IV): sequencing the most valuable type-strain genomes for metagenomic binning, comparative biology and taxonomic classification.</title>
        <authorList>
            <person name="Goeker M."/>
        </authorList>
    </citation>
    <scope>NUCLEOTIDE SEQUENCE [LARGE SCALE GENOMIC DNA]</scope>
    <source>
        <strain evidence="3 4">DSM 45361</strain>
    </source>
</reference>